<feature type="region of interest" description="Disordered" evidence="1">
    <location>
        <begin position="134"/>
        <end position="173"/>
    </location>
</feature>
<evidence type="ECO:0000313" key="3">
    <source>
        <dbReference type="Proteomes" id="UP000694425"/>
    </source>
</evidence>
<keyword evidence="3" id="KW-1185">Reference proteome</keyword>
<dbReference type="GeneTree" id="ENSGT00690000102286"/>
<dbReference type="InterPro" id="IPR008981">
    <property type="entry name" value="FMuLV_rcpt-bd"/>
</dbReference>
<organism evidence="2 3">
    <name type="scientific">Neovison vison</name>
    <name type="common">American mink</name>
    <name type="synonym">Mustela vison</name>
    <dbReference type="NCBI Taxonomy" id="452646"/>
    <lineage>
        <taxon>Eukaryota</taxon>
        <taxon>Metazoa</taxon>
        <taxon>Chordata</taxon>
        <taxon>Craniata</taxon>
        <taxon>Vertebrata</taxon>
        <taxon>Euteleostomi</taxon>
        <taxon>Mammalia</taxon>
        <taxon>Eutheria</taxon>
        <taxon>Laurasiatheria</taxon>
        <taxon>Carnivora</taxon>
        <taxon>Caniformia</taxon>
        <taxon>Musteloidea</taxon>
        <taxon>Mustelidae</taxon>
        <taxon>Mustelinae</taxon>
        <taxon>Neogale</taxon>
    </lineage>
</organism>
<proteinExistence type="predicted"/>
<sequence length="348" mass="38060">MPKASHLLGISAEGRTEWLTEARKQAILPQHDFYVCPKDGRSRAQAYKCGGYQEYFCASWGCETTGDAYWNPSSSWDLITVKRGFKKTCFTERGKRFLDWSSGRTWGLRWSLSSTDRGVIFKIKLKIQNPRTRPVGPNLVLPDLRAPSSPQSKVPRPAASSTKIPRPTVKGTLVPATPTAVQTRESPKIPGTGDRLINLVRGVYQALNFSSPERASNCLLCLNPSPPYYEGIALSANYTNSTDPSPLCLAQDHSLTLSQVSGAGLCIGTPPHHVQKTLCNSTHKIWTVCAPTDWMSPPGLTHPCIWALLPGTGFLGLLSSKSLSGGRVSLNFKQQNHCLTQDGIPLAK</sequence>
<dbReference type="PANTHER" id="PTHR10424:SF72">
    <property type="entry name" value="BC035947 PROTEIN-RELATED"/>
    <property type="match status" value="1"/>
</dbReference>
<dbReference type="AlphaFoldDB" id="A0A8C7ART8"/>
<name>A0A8C7ART8_NEOVI</name>
<dbReference type="Proteomes" id="UP000694425">
    <property type="component" value="Unplaced"/>
</dbReference>
<protein>
    <recommendedName>
        <fullName evidence="4">Envelope glycoprotein</fullName>
    </recommendedName>
</protein>
<dbReference type="SUPFAM" id="SSF49830">
    <property type="entry name" value="ENV polyprotein, receptor-binding domain"/>
    <property type="match status" value="1"/>
</dbReference>
<dbReference type="Pfam" id="PF00429">
    <property type="entry name" value="TLV_coat"/>
    <property type="match status" value="1"/>
</dbReference>
<evidence type="ECO:0000313" key="2">
    <source>
        <dbReference type="Ensembl" id="ENSNVIP00000011059.1"/>
    </source>
</evidence>
<evidence type="ECO:0008006" key="4">
    <source>
        <dbReference type="Google" id="ProtNLM"/>
    </source>
</evidence>
<dbReference type="Ensembl" id="ENSNVIT00000012947.1">
    <property type="protein sequence ID" value="ENSNVIP00000011059.1"/>
    <property type="gene ID" value="ENSNVIG00000008755.1"/>
</dbReference>
<dbReference type="PANTHER" id="PTHR10424">
    <property type="entry name" value="VIRAL ENVELOPE PROTEIN"/>
    <property type="match status" value="1"/>
</dbReference>
<evidence type="ECO:0000256" key="1">
    <source>
        <dbReference type="SAM" id="MobiDB-lite"/>
    </source>
</evidence>
<accession>A0A8C7ART8</accession>
<reference evidence="2" key="1">
    <citation type="submission" date="2025-08" db="UniProtKB">
        <authorList>
            <consortium name="Ensembl"/>
        </authorList>
    </citation>
    <scope>IDENTIFICATION</scope>
</reference>
<dbReference type="InterPro" id="IPR018154">
    <property type="entry name" value="TLV/ENV_coat_polyprotein"/>
</dbReference>
<reference evidence="2" key="2">
    <citation type="submission" date="2025-09" db="UniProtKB">
        <authorList>
            <consortium name="Ensembl"/>
        </authorList>
    </citation>
    <scope>IDENTIFICATION</scope>
</reference>
<dbReference type="Gene3D" id="3.90.310.10">
    <property type="entry name" value="ENV polyprotein, receptor-binding domain"/>
    <property type="match status" value="1"/>
</dbReference>